<dbReference type="EMBL" id="MHCC01000023">
    <property type="protein sequence ID" value="OGY12856.1"/>
    <property type="molecule type" value="Genomic_DNA"/>
</dbReference>
<dbReference type="Pfam" id="PF00850">
    <property type="entry name" value="Hist_deacetyl"/>
    <property type="match status" value="1"/>
</dbReference>
<accession>A0A1G1VC12</accession>
<dbReference type="GO" id="GO:0040029">
    <property type="term" value="P:epigenetic regulation of gene expression"/>
    <property type="evidence" value="ECO:0007669"/>
    <property type="project" value="TreeGrafter"/>
</dbReference>
<dbReference type="InterPro" id="IPR023696">
    <property type="entry name" value="Ureohydrolase_dom_sf"/>
</dbReference>
<dbReference type="InterPro" id="IPR023801">
    <property type="entry name" value="His_deacetylse_dom"/>
</dbReference>
<dbReference type="GO" id="GO:0004407">
    <property type="term" value="F:histone deacetylase activity"/>
    <property type="evidence" value="ECO:0007669"/>
    <property type="project" value="TreeGrafter"/>
</dbReference>
<dbReference type="InterPro" id="IPR037138">
    <property type="entry name" value="His_deacetylse_dom_sf"/>
</dbReference>
<protein>
    <recommendedName>
        <fullName evidence="2">Histone deacetylase domain-containing protein</fullName>
    </recommendedName>
</protein>
<reference evidence="3 4" key="1">
    <citation type="journal article" date="2016" name="Nat. Commun.">
        <title>Thousands of microbial genomes shed light on interconnected biogeochemical processes in an aquifer system.</title>
        <authorList>
            <person name="Anantharaman K."/>
            <person name="Brown C.T."/>
            <person name="Hug L.A."/>
            <person name="Sharon I."/>
            <person name="Castelle C.J."/>
            <person name="Probst A.J."/>
            <person name="Thomas B.C."/>
            <person name="Singh A."/>
            <person name="Wilkins M.J."/>
            <person name="Karaoz U."/>
            <person name="Brodie E.L."/>
            <person name="Williams K.H."/>
            <person name="Hubbard S.S."/>
            <person name="Banfield J.F."/>
        </authorList>
    </citation>
    <scope>NUCLEOTIDE SEQUENCE [LARGE SCALE GENOMIC DNA]</scope>
</reference>
<dbReference type="PANTHER" id="PTHR10625:SF10">
    <property type="entry name" value="HISTONE DEACETYLASE HDAC1"/>
    <property type="match status" value="1"/>
</dbReference>
<dbReference type="Proteomes" id="UP000178659">
    <property type="component" value="Unassembled WGS sequence"/>
</dbReference>
<evidence type="ECO:0000256" key="1">
    <source>
        <dbReference type="ARBA" id="ARBA00005947"/>
    </source>
</evidence>
<dbReference type="PANTHER" id="PTHR10625">
    <property type="entry name" value="HISTONE DEACETYLASE HDAC1-RELATED"/>
    <property type="match status" value="1"/>
</dbReference>
<evidence type="ECO:0000313" key="3">
    <source>
        <dbReference type="EMBL" id="OGY12856.1"/>
    </source>
</evidence>
<dbReference type="AlphaFoldDB" id="A0A1G1VC12"/>
<gene>
    <name evidence="3" type="ORF">A3A77_03115</name>
</gene>
<sequence length="220" mass="25299">MERSSNKNIKVGYFYVGKDVQHECREFSHPESAKRLSLIEKQINNNEHLSDLVFIPQSEVIEGCVELAHDLKYIDKIKSVSKRIRNKNWYLDRGDTYIDKGTFEAAYLAASTACAAIQYVTENKLNHAFCAIRPPGHHASSKEFGGFCIFNNVAIASKFFLNLCPDKKVLIIDWDTHFGNGTFSIVKKLDSIYFFDISTMRLAFFEDQSGMLDRYEQRSR</sequence>
<name>A0A1G1VC12_9BACT</name>
<evidence type="ECO:0000259" key="2">
    <source>
        <dbReference type="Pfam" id="PF00850"/>
    </source>
</evidence>
<comment type="similarity">
    <text evidence="1">Belongs to the histone deacetylase family.</text>
</comment>
<dbReference type="InterPro" id="IPR000286">
    <property type="entry name" value="HDACs"/>
</dbReference>
<dbReference type="SUPFAM" id="SSF52768">
    <property type="entry name" value="Arginase/deacetylase"/>
    <property type="match status" value="1"/>
</dbReference>
<comment type="caution">
    <text evidence="3">The sequence shown here is derived from an EMBL/GenBank/DDBJ whole genome shotgun (WGS) entry which is preliminary data.</text>
</comment>
<evidence type="ECO:0000313" key="4">
    <source>
        <dbReference type="Proteomes" id="UP000178659"/>
    </source>
</evidence>
<dbReference type="Gene3D" id="3.40.800.20">
    <property type="entry name" value="Histone deacetylase domain"/>
    <property type="match status" value="1"/>
</dbReference>
<dbReference type="PRINTS" id="PR01270">
    <property type="entry name" value="HDASUPER"/>
</dbReference>
<feature type="domain" description="Histone deacetylase" evidence="2">
    <location>
        <begin position="29"/>
        <end position="210"/>
    </location>
</feature>
<organism evidence="3 4">
    <name type="scientific">Candidatus Blackburnbacteria bacterium RIFCSPLOWO2_01_FULL_40_20</name>
    <dbReference type="NCBI Taxonomy" id="1797519"/>
    <lineage>
        <taxon>Bacteria</taxon>
        <taxon>Candidatus Blackburniibacteriota</taxon>
    </lineage>
</organism>
<proteinExistence type="inferred from homology"/>